<keyword evidence="3" id="KW-1185">Reference proteome</keyword>
<dbReference type="InterPro" id="IPR036388">
    <property type="entry name" value="WH-like_DNA-bd_sf"/>
</dbReference>
<accession>W7L8B3</accession>
<dbReference type="EMBL" id="ASRH01000002">
    <property type="protein sequence ID" value="EWG07979.1"/>
    <property type="molecule type" value="Genomic_DNA"/>
</dbReference>
<dbReference type="InterPro" id="IPR036390">
    <property type="entry name" value="WH_DNA-bd_sf"/>
</dbReference>
<organism evidence="1 3">
    <name type="scientific">Candidatus Aramenus sulfurataquae</name>
    <dbReference type="NCBI Taxonomy" id="1326980"/>
    <lineage>
        <taxon>Archaea</taxon>
        <taxon>Thermoproteota</taxon>
        <taxon>Thermoprotei</taxon>
        <taxon>Sulfolobales</taxon>
        <taxon>Sulfolobaceae</taxon>
        <taxon>Candidatus Aramenus</taxon>
    </lineage>
</organism>
<dbReference type="Proteomes" id="UP000054284">
    <property type="component" value="Unassembled WGS sequence"/>
</dbReference>
<name>W7L8B3_9CREN</name>
<evidence type="ECO:0000313" key="2">
    <source>
        <dbReference type="EMBL" id="MCL7344680.1"/>
    </source>
</evidence>
<dbReference type="Gene3D" id="1.10.10.10">
    <property type="entry name" value="Winged helix-like DNA-binding domain superfamily/Winged helix DNA-binding domain"/>
    <property type="match status" value="1"/>
</dbReference>
<dbReference type="SUPFAM" id="SSF46785">
    <property type="entry name" value="Winged helix' DNA-binding domain"/>
    <property type="match status" value="1"/>
</dbReference>
<reference evidence="2" key="2">
    <citation type="submission" date="2022-05" db="EMBL/GenBank/DDBJ databases">
        <title>Metagenome Sequencing of an Archaeal-Dominated Microbial Community from a Hot Spring at the Los Azufres Geothermal Field, Mexico.</title>
        <authorList>
            <person name="Marin-Paredes R."/>
            <person name="Martinez-Romero E."/>
            <person name="Servin-Garciduenas L.E."/>
        </authorList>
    </citation>
    <scope>NUCLEOTIDE SEQUENCE</scope>
    <source>
        <strain evidence="2">AZ1-454</strain>
    </source>
</reference>
<dbReference type="EMBL" id="JZWS02000023">
    <property type="protein sequence ID" value="MCL7344680.1"/>
    <property type="molecule type" value="Genomic_DNA"/>
</dbReference>
<reference evidence="1 3" key="1">
    <citation type="journal article" date="2014" name="Genome Announc.">
        <title>Draft Genome Sequence of the Sulfolobales Archaeon AZ1, Obtained through Metagenomic Analysis of a Mexican Hot Spring.</title>
        <authorList>
            <person name="Servin-Garciduenas L.E."/>
            <person name="Martinez-Romero E."/>
        </authorList>
    </citation>
    <scope>NUCLEOTIDE SEQUENCE [LARGE SCALE GENOMIC DNA]</scope>
    <source>
        <strain evidence="1">AZ1-illumnia</strain>
    </source>
</reference>
<gene>
    <name evidence="1" type="ORF">ASUL_03009</name>
    <name evidence="2" type="ORF">TQ35_008930</name>
</gene>
<protein>
    <submittedName>
        <fullName evidence="2">MarR family transcriptional regulator</fullName>
    </submittedName>
</protein>
<comment type="caution">
    <text evidence="1">The sequence shown here is derived from an EMBL/GenBank/DDBJ whole genome shotgun (WGS) entry which is preliminary data.</text>
</comment>
<sequence>MIRDSILALLYDRGEMSKEEIAQVLRQDVDEVEVNLKGLEREGLVTEKEKGIIFKKKVYALTPTGLEEAKKAKQGLEEKANMLVQAIQNGDYDTLQEYADDLYLLVALSLVDAMVLQELAFLDFFWI</sequence>
<proteinExistence type="predicted"/>
<dbReference type="AlphaFoldDB" id="W7L8B3"/>
<evidence type="ECO:0000313" key="3">
    <source>
        <dbReference type="Proteomes" id="UP000054284"/>
    </source>
</evidence>
<evidence type="ECO:0000313" key="1">
    <source>
        <dbReference type="EMBL" id="EWG07979.1"/>
    </source>
</evidence>